<gene>
    <name evidence="2" type="ORF">CEE69_27630</name>
</gene>
<dbReference type="EMBL" id="NIZW01000033">
    <property type="protein sequence ID" value="PHQ32056.1"/>
    <property type="molecule type" value="Genomic_DNA"/>
</dbReference>
<name>A0A2G1VZ34_9BACT</name>
<dbReference type="SUPFAM" id="SSF81296">
    <property type="entry name" value="E set domains"/>
    <property type="match status" value="1"/>
</dbReference>
<comment type="caution">
    <text evidence="2">The sequence shown here is derived from an EMBL/GenBank/DDBJ whole genome shotgun (WGS) entry which is preliminary data.</text>
</comment>
<dbReference type="RefSeq" id="WP_008672931.1">
    <property type="nucleotide sequence ID" value="NZ_NIZW01000033.1"/>
</dbReference>
<dbReference type="Pfam" id="PF16561">
    <property type="entry name" value="AMPK1_CBM"/>
    <property type="match status" value="1"/>
</dbReference>
<feature type="domain" description="AMP-activated protein kinase glycogen-binding" evidence="1">
    <location>
        <begin position="24"/>
        <end position="102"/>
    </location>
</feature>
<sequence>MSEQEAPSKAETERATEFECHAPEAEKVFLAGSFNEWNPEATLMEKSNNGKWTAKLKLEPGRYEFKFVVDGQWCCEANCHASGECPQCVPNDFGTMNRVCEVA</sequence>
<dbReference type="InterPro" id="IPR013783">
    <property type="entry name" value="Ig-like_fold"/>
</dbReference>
<dbReference type="AlphaFoldDB" id="A0A2G1VZ34"/>
<dbReference type="CDD" id="cd02859">
    <property type="entry name" value="E_set_AMPKbeta_like_N"/>
    <property type="match status" value="1"/>
</dbReference>
<protein>
    <submittedName>
        <fullName evidence="2">Glycoside hydrolase family 13</fullName>
    </submittedName>
</protein>
<dbReference type="GeneID" id="90611648"/>
<dbReference type="InterPro" id="IPR014756">
    <property type="entry name" value="Ig_E-set"/>
</dbReference>
<reference evidence="2 3" key="1">
    <citation type="submission" date="2017-06" db="EMBL/GenBank/DDBJ databases">
        <title>Description of Rhodopirellula bahusiensis sp. nov.</title>
        <authorList>
            <person name="Kizina J."/>
            <person name="Harder J."/>
        </authorList>
    </citation>
    <scope>NUCLEOTIDE SEQUENCE [LARGE SCALE GENOMIC DNA]</scope>
    <source>
        <strain evidence="2 3">SWK21</strain>
    </source>
</reference>
<dbReference type="GO" id="GO:0016787">
    <property type="term" value="F:hydrolase activity"/>
    <property type="evidence" value="ECO:0007669"/>
    <property type="project" value="UniProtKB-KW"/>
</dbReference>
<evidence type="ECO:0000313" key="3">
    <source>
        <dbReference type="Proteomes" id="UP000225740"/>
    </source>
</evidence>
<dbReference type="Proteomes" id="UP000225740">
    <property type="component" value="Unassembled WGS sequence"/>
</dbReference>
<dbReference type="Gene3D" id="2.60.40.10">
    <property type="entry name" value="Immunoglobulins"/>
    <property type="match status" value="1"/>
</dbReference>
<dbReference type="PANTHER" id="PTHR47434:SF1">
    <property type="entry name" value="PROTEIN PTST HOMOLOG 2, CHLOROPLASTIC"/>
    <property type="match status" value="1"/>
</dbReference>
<organism evidence="2 3">
    <name type="scientific">Rhodopirellula bahusiensis</name>
    <dbReference type="NCBI Taxonomy" id="2014065"/>
    <lineage>
        <taxon>Bacteria</taxon>
        <taxon>Pseudomonadati</taxon>
        <taxon>Planctomycetota</taxon>
        <taxon>Planctomycetia</taxon>
        <taxon>Pirellulales</taxon>
        <taxon>Pirellulaceae</taxon>
        <taxon>Rhodopirellula</taxon>
    </lineage>
</organism>
<evidence type="ECO:0000259" key="1">
    <source>
        <dbReference type="Pfam" id="PF16561"/>
    </source>
</evidence>
<keyword evidence="2" id="KW-0378">Hydrolase</keyword>
<accession>A0A2G1VZ34</accession>
<proteinExistence type="predicted"/>
<dbReference type="InterPro" id="IPR032640">
    <property type="entry name" value="AMPK1_CBM"/>
</dbReference>
<dbReference type="PANTHER" id="PTHR47434">
    <property type="entry name" value="PROTEIN PTST HOMOLOG 3, CHLOROPLASTIC"/>
    <property type="match status" value="1"/>
</dbReference>
<evidence type="ECO:0000313" key="2">
    <source>
        <dbReference type="EMBL" id="PHQ32056.1"/>
    </source>
</evidence>
<keyword evidence="3" id="KW-1185">Reference proteome</keyword>
<dbReference type="OrthoDB" id="9811945at2"/>